<organism evidence="3 4">
    <name type="scientific">Actinophytocola oryzae</name>
    <dbReference type="NCBI Taxonomy" id="502181"/>
    <lineage>
        <taxon>Bacteria</taxon>
        <taxon>Bacillati</taxon>
        <taxon>Actinomycetota</taxon>
        <taxon>Actinomycetes</taxon>
        <taxon>Pseudonocardiales</taxon>
        <taxon>Pseudonocardiaceae</taxon>
    </lineage>
</organism>
<dbReference type="GO" id="GO:0032259">
    <property type="term" value="P:methylation"/>
    <property type="evidence" value="ECO:0007669"/>
    <property type="project" value="UniProtKB-KW"/>
</dbReference>
<protein>
    <submittedName>
        <fullName evidence="3">27-O-demethylrifamycin SV methyltransferase</fullName>
    </submittedName>
</protein>
<dbReference type="PANTHER" id="PTHR44068:SF11">
    <property type="entry name" value="GERANYL DIPHOSPHATE 2-C-METHYLTRANSFERASE"/>
    <property type="match status" value="1"/>
</dbReference>
<keyword evidence="3" id="KW-0489">Methyltransferase</keyword>
<accession>A0A4R7UX05</accession>
<name>A0A4R7UX05_9PSEU</name>
<evidence type="ECO:0000313" key="3">
    <source>
        <dbReference type="EMBL" id="TDV41050.1"/>
    </source>
</evidence>
<dbReference type="AlphaFoldDB" id="A0A4R7UX05"/>
<keyword evidence="4" id="KW-1185">Reference proteome</keyword>
<gene>
    <name evidence="3" type="ORF">CLV71_121116</name>
</gene>
<reference evidence="3 4" key="1">
    <citation type="submission" date="2019-03" db="EMBL/GenBank/DDBJ databases">
        <title>Genomic Encyclopedia of Archaeal and Bacterial Type Strains, Phase II (KMG-II): from individual species to whole genera.</title>
        <authorList>
            <person name="Goeker M."/>
        </authorList>
    </citation>
    <scope>NUCLEOTIDE SEQUENCE [LARGE SCALE GENOMIC DNA]</scope>
    <source>
        <strain evidence="3 4">DSM 45499</strain>
    </source>
</reference>
<sequence>MSNDEGIPDADETAQYYDVVNEVFTGLWDENFHHGYWDSEEDQSSNREACEKLTDQVIERSGDTSGARLLDIGHGFGLSAFRLAGKSDSVTIVGVSNSQPQVDDANRRCAERGLSDRVTFQYGDALELPFAADSFDIVWLFETLPHLDRLAALREANRVLRPGGRVVIADMYLNAEPTEQDLADVREHEATTAASPMLQDHEYREVVAGSGLVLEELKDISAETYRTGVRMLEAVNDNYDRIVETYGEGIVPMLEVVRAPAGRNPVIGYLLAVARKAD</sequence>
<keyword evidence="1 3" id="KW-0808">Transferase</keyword>
<evidence type="ECO:0000313" key="4">
    <source>
        <dbReference type="Proteomes" id="UP000294927"/>
    </source>
</evidence>
<proteinExistence type="predicted"/>
<dbReference type="Pfam" id="PF08241">
    <property type="entry name" value="Methyltransf_11"/>
    <property type="match status" value="1"/>
</dbReference>
<feature type="domain" description="Methyltransferase type 11" evidence="2">
    <location>
        <begin position="70"/>
        <end position="168"/>
    </location>
</feature>
<dbReference type="Gene3D" id="3.40.50.150">
    <property type="entry name" value="Vaccinia Virus protein VP39"/>
    <property type="match status" value="1"/>
</dbReference>
<dbReference type="EMBL" id="SOCP01000021">
    <property type="protein sequence ID" value="TDV41050.1"/>
    <property type="molecule type" value="Genomic_DNA"/>
</dbReference>
<dbReference type="OrthoDB" id="9769602at2"/>
<dbReference type="InterPro" id="IPR050447">
    <property type="entry name" value="Erg6_SMT_methyltransf"/>
</dbReference>
<dbReference type="PANTHER" id="PTHR44068">
    <property type="entry name" value="ZGC:194242"/>
    <property type="match status" value="1"/>
</dbReference>
<dbReference type="RefSeq" id="WP_133907989.1">
    <property type="nucleotide sequence ID" value="NZ_SOCP01000021.1"/>
</dbReference>
<dbReference type="GO" id="GO:0008757">
    <property type="term" value="F:S-adenosylmethionine-dependent methyltransferase activity"/>
    <property type="evidence" value="ECO:0007669"/>
    <property type="project" value="InterPro"/>
</dbReference>
<dbReference type="Proteomes" id="UP000294927">
    <property type="component" value="Unassembled WGS sequence"/>
</dbReference>
<dbReference type="InterPro" id="IPR029063">
    <property type="entry name" value="SAM-dependent_MTases_sf"/>
</dbReference>
<dbReference type="CDD" id="cd02440">
    <property type="entry name" value="AdoMet_MTases"/>
    <property type="match status" value="1"/>
</dbReference>
<dbReference type="SUPFAM" id="SSF53335">
    <property type="entry name" value="S-adenosyl-L-methionine-dependent methyltransferases"/>
    <property type="match status" value="1"/>
</dbReference>
<comment type="caution">
    <text evidence="3">The sequence shown here is derived from an EMBL/GenBank/DDBJ whole genome shotgun (WGS) entry which is preliminary data.</text>
</comment>
<evidence type="ECO:0000256" key="1">
    <source>
        <dbReference type="ARBA" id="ARBA00022679"/>
    </source>
</evidence>
<dbReference type="InterPro" id="IPR013216">
    <property type="entry name" value="Methyltransf_11"/>
</dbReference>
<evidence type="ECO:0000259" key="2">
    <source>
        <dbReference type="Pfam" id="PF08241"/>
    </source>
</evidence>